<dbReference type="OrthoDB" id="10397305at2759"/>
<dbReference type="GeneID" id="43612576"/>
<dbReference type="AlphaFoldDB" id="A0A7J6IDD6"/>
<protein>
    <submittedName>
        <fullName evidence="1">Uncharacterized protein</fullName>
    </submittedName>
</protein>
<accession>A0A7J6IDD6</accession>
<evidence type="ECO:0000313" key="2">
    <source>
        <dbReference type="Proteomes" id="UP000011096"/>
    </source>
</evidence>
<keyword evidence="2" id="KW-1185">Reference proteome</keyword>
<comment type="caution">
    <text evidence="1">The sequence shown here is derived from an EMBL/GenBank/DDBJ whole genome shotgun (WGS) entry which is preliminary data.</text>
</comment>
<name>A0A7J6IDD6_COLFN</name>
<proteinExistence type="predicted"/>
<dbReference type="Proteomes" id="UP000011096">
    <property type="component" value="Unassembled WGS sequence"/>
</dbReference>
<dbReference type="RefSeq" id="XP_031875248.1">
    <property type="nucleotide sequence ID" value="XM_032028479.1"/>
</dbReference>
<sequence>MTSPQRTVNDTLAFISRNLASRHAAESMTKGTLESRPTDAELRRLCQDTILTMKEFTSGHQVVSCAVPGAVRALSLAFDKLQQADSTRLSVIMNGGIKIGREWDEDAFQENGRMRFFKDGIHEEVPGTLLWEVEVITVPDGSGGCRKELKHDTTHVWVPFKPGAGEEGAHLGDFYAALFQEYLSVANKVPGKTSAKYFGRTPSTNELTVWDTTGNHVSSFAMAMMHLLAVRIARVNPSDDEKTSLRKVLQDDIVARYWIAECRAEDKGDQKSTFFSMGLLYWAITHPTELEAKIKG</sequence>
<dbReference type="EMBL" id="ANPB02000011">
    <property type="protein sequence ID" value="KAF4473880.1"/>
    <property type="molecule type" value="Genomic_DNA"/>
</dbReference>
<gene>
    <name evidence="1" type="ORF">CGGC5_v017246</name>
</gene>
<evidence type="ECO:0000313" key="1">
    <source>
        <dbReference type="EMBL" id="KAF4473880.1"/>
    </source>
</evidence>
<reference evidence="1 2" key="1">
    <citation type="submission" date="2012-08" db="EMBL/GenBank/DDBJ databases">
        <authorList>
            <person name="Gan P.H.P."/>
            <person name="Ikeda K."/>
            <person name="Irieda H."/>
            <person name="Narusaka M."/>
            <person name="O'Connell R.J."/>
            <person name="Narusaka Y."/>
            <person name="Takano Y."/>
            <person name="Kubo Y."/>
            <person name="Shirasu K."/>
        </authorList>
    </citation>
    <scope>NUCLEOTIDE SEQUENCE [LARGE SCALE GENOMIC DNA]</scope>
    <source>
        <strain evidence="1 2">Nara gc5</strain>
    </source>
</reference>
<organism evidence="1 2">
    <name type="scientific">Colletotrichum fructicola (strain Nara gc5)</name>
    <name type="common">Anthracnose fungus</name>
    <name type="synonym">Colletotrichum gloeosporioides (strain Nara gc5)</name>
    <dbReference type="NCBI Taxonomy" id="1213859"/>
    <lineage>
        <taxon>Eukaryota</taxon>
        <taxon>Fungi</taxon>
        <taxon>Dikarya</taxon>
        <taxon>Ascomycota</taxon>
        <taxon>Pezizomycotina</taxon>
        <taxon>Sordariomycetes</taxon>
        <taxon>Hypocreomycetidae</taxon>
        <taxon>Glomerellales</taxon>
        <taxon>Glomerellaceae</taxon>
        <taxon>Colletotrichum</taxon>
        <taxon>Colletotrichum gloeosporioides species complex</taxon>
    </lineage>
</organism>
<reference evidence="1 2" key="2">
    <citation type="submission" date="2020-04" db="EMBL/GenBank/DDBJ databases">
        <title>Genome sequencing and assembly of multiple isolates from the Colletotrichum gloeosporioides species complex.</title>
        <authorList>
            <person name="Gan P."/>
            <person name="Shirasu K."/>
        </authorList>
    </citation>
    <scope>NUCLEOTIDE SEQUENCE [LARGE SCALE GENOMIC DNA]</scope>
    <source>
        <strain evidence="1 2">Nara gc5</strain>
    </source>
</reference>
<dbReference type="InParanoid" id="A0A7J6IDD6"/>